<proteinExistence type="predicted"/>
<evidence type="ECO:0000313" key="1">
    <source>
        <dbReference type="EMBL" id="KUM50768.1"/>
    </source>
</evidence>
<protein>
    <recommendedName>
        <fullName evidence="2">Reverse transcriptase Ty1/copia-type domain-containing protein</fullName>
    </recommendedName>
</protein>
<gene>
    <name evidence="1" type="ORF">ABT39_MTgene612</name>
</gene>
<geneLocation type="mitochondrion" evidence="1"/>
<dbReference type="EMBL" id="LKAM01000001">
    <property type="protein sequence ID" value="KUM50768.1"/>
    <property type="molecule type" value="Genomic_DNA"/>
</dbReference>
<dbReference type="PANTHER" id="PTHR11439:SF463">
    <property type="entry name" value="REVERSE TRANSCRIPTASE TY1_COPIA-TYPE DOMAIN-CONTAINING PROTEIN"/>
    <property type="match status" value="1"/>
</dbReference>
<accession>A0A124GP39</accession>
<keyword evidence="1" id="KW-0496">Mitochondrion</keyword>
<evidence type="ECO:0008006" key="2">
    <source>
        <dbReference type="Google" id="ProtNLM"/>
    </source>
</evidence>
<sequence length="74" mass="8557">MLLYKVDATLYRQLVGSLIYSTHSRLDISFVFSLVSRFMQDPRESHLKAIKMIVHYVKGTSQLGMKYLVMNLSS</sequence>
<reference evidence="1" key="1">
    <citation type="journal article" date="2015" name="Genome Biol. Evol.">
        <title>Organellar Genomes of White Spruce (Picea glauca): Assembly and Annotation.</title>
        <authorList>
            <person name="Jackman S.D."/>
            <person name="Warren R.L."/>
            <person name="Gibb E.A."/>
            <person name="Vandervalk B.P."/>
            <person name="Mohamadi H."/>
            <person name="Chu J."/>
            <person name="Raymond A."/>
            <person name="Pleasance S."/>
            <person name="Coope R."/>
            <person name="Wildung M.R."/>
            <person name="Ritland C.E."/>
            <person name="Bousquet J."/>
            <person name="Jones S.J."/>
            <person name="Bohlmann J."/>
            <person name="Birol I."/>
        </authorList>
    </citation>
    <scope>NUCLEOTIDE SEQUENCE [LARGE SCALE GENOMIC DNA]</scope>
    <source>
        <tissue evidence="1">Flushing bud</tissue>
    </source>
</reference>
<dbReference type="PANTHER" id="PTHR11439">
    <property type="entry name" value="GAG-POL-RELATED RETROTRANSPOSON"/>
    <property type="match status" value="1"/>
</dbReference>
<name>A0A124GP39_PICGL</name>
<organism evidence="1">
    <name type="scientific">Picea glauca</name>
    <name type="common">White spruce</name>
    <name type="synonym">Pinus glauca</name>
    <dbReference type="NCBI Taxonomy" id="3330"/>
    <lineage>
        <taxon>Eukaryota</taxon>
        <taxon>Viridiplantae</taxon>
        <taxon>Streptophyta</taxon>
        <taxon>Embryophyta</taxon>
        <taxon>Tracheophyta</taxon>
        <taxon>Spermatophyta</taxon>
        <taxon>Pinopsida</taxon>
        <taxon>Pinidae</taxon>
        <taxon>Conifers I</taxon>
        <taxon>Pinales</taxon>
        <taxon>Pinaceae</taxon>
        <taxon>Picea</taxon>
    </lineage>
</organism>
<comment type="caution">
    <text evidence="1">The sequence shown here is derived from an EMBL/GenBank/DDBJ whole genome shotgun (WGS) entry which is preliminary data.</text>
</comment>
<dbReference type="AlphaFoldDB" id="A0A124GP39"/>